<protein>
    <submittedName>
        <fullName evidence="1">Uncharacterized protein</fullName>
    </submittedName>
</protein>
<sequence length="312" mass="32768">MAALVHGHGVILNAQGITGSPASVGFGVDEAIARNCTLIAPCQLDTTIIRETEIEANIVNLCGRTQLLGNIDIAIHTEDALAAQRVTQVTAGSEIQITIHQVNADGAGPYACDIDEGSNSSIMEKQLVMLSNVPGINGLSQTVTQDFNITAKLPDDVRCTGGSTGNICTVRCRNNAIAGPFGGCFPIQQVDVQPTTNTPQNIPSFKDLPGVLKQVEGNLRDLDAAIQALAREGTQEVKDNQEAGNALLRASAISRQYPTMTQLVPPVATTLVTSVATSFNTTPLTTAQPTSQPTEGLKPSLSFPLVPRSFIA</sequence>
<dbReference type="PANTHER" id="PTHR34618">
    <property type="entry name" value="SURFACE PROTEIN MAS1, PUTATIVE-RELATED"/>
    <property type="match status" value="1"/>
</dbReference>
<keyword evidence="2" id="KW-1185">Reference proteome</keyword>
<evidence type="ECO:0000313" key="2">
    <source>
        <dbReference type="Proteomes" id="UP000813444"/>
    </source>
</evidence>
<reference evidence="1" key="1">
    <citation type="journal article" date="2021" name="Nat. Commun.">
        <title>Genetic determinants of endophytism in the Arabidopsis root mycobiome.</title>
        <authorList>
            <person name="Mesny F."/>
            <person name="Miyauchi S."/>
            <person name="Thiergart T."/>
            <person name="Pickel B."/>
            <person name="Atanasova L."/>
            <person name="Karlsson M."/>
            <person name="Huettel B."/>
            <person name="Barry K.W."/>
            <person name="Haridas S."/>
            <person name="Chen C."/>
            <person name="Bauer D."/>
            <person name="Andreopoulos W."/>
            <person name="Pangilinan J."/>
            <person name="LaButti K."/>
            <person name="Riley R."/>
            <person name="Lipzen A."/>
            <person name="Clum A."/>
            <person name="Drula E."/>
            <person name="Henrissat B."/>
            <person name="Kohler A."/>
            <person name="Grigoriev I.V."/>
            <person name="Martin F.M."/>
            <person name="Hacquard S."/>
        </authorList>
    </citation>
    <scope>NUCLEOTIDE SEQUENCE</scope>
    <source>
        <strain evidence="1">MPI-CAGE-CH-0235</strain>
    </source>
</reference>
<proteinExistence type="predicted"/>
<dbReference type="Proteomes" id="UP000813444">
    <property type="component" value="Unassembled WGS sequence"/>
</dbReference>
<comment type="caution">
    <text evidence="1">The sequence shown here is derived from an EMBL/GenBank/DDBJ whole genome shotgun (WGS) entry which is preliminary data.</text>
</comment>
<accession>A0A8K0SKH6</accession>
<dbReference type="InterPro" id="IPR021476">
    <property type="entry name" value="Egh16-like"/>
</dbReference>
<dbReference type="EMBL" id="JAGPNK010000012">
    <property type="protein sequence ID" value="KAH7310706.1"/>
    <property type="molecule type" value="Genomic_DNA"/>
</dbReference>
<dbReference type="OrthoDB" id="3241054at2759"/>
<gene>
    <name evidence="1" type="ORF">B0I35DRAFT_482002</name>
</gene>
<name>A0A8K0SKH6_9HYPO</name>
<dbReference type="AlphaFoldDB" id="A0A8K0SKH6"/>
<organism evidence="1 2">
    <name type="scientific">Stachybotrys elegans</name>
    <dbReference type="NCBI Taxonomy" id="80388"/>
    <lineage>
        <taxon>Eukaryota</taxon>
        <taxon>Fungi</taxon>
        <taxon>Dikarya</taxon>
        <taxon>Ascomycota</taxon>
        <taxon>Pezizomycotina</taxon>
        <taxon>Sordariomycetes</taxon>
        <taxon>Hypocreomycetidae</taxon>
        <taxon>Hypocreales</taxon>
        <taxon>Stachybotryaceae</taxon>
        <taxon>Stachybotrys</taxon>
    </lineage>
</organism>
<dbReference type="PANTHER" id="PTHR34618:SF3">
    <property type="entry name" value="GEGH 16 PROTEIN"/>
    <property type="match status" value="1"/>
</dbReference>
<dbReference type="Pfam" id="PF11327">
    <property type="entry name" value="Egh16-like"/>
    <property type="match status" value="1"/>
</dbReference>
<evidence type="ECO:0000313" key="1">
    <source>
        <dbReference type="EMBL" id="KAH7310706.1"/>
    </source>
</evidence>